<accession>A0AAE4DP79</accession>
<protein>
    <submittedName>
        <fullName evidence="1">Type I-F CRISPR-associated endoribonuclease Cas6/Csy4</fullName>
    </submittedName>
</protein>
<dbReference type="InterPro" id="IPR013396">
    <property type="entry name" value="CRISPR-assoc_prot_Csy4"/>
</dbReference>
<dbReference type="GO" id="GO:0004519">
    <property type="term" value="F:endonuclease activity"/>
    <property type="evidence" value="ECO:0007669"/>
    <property type="project" value="InterPro"/>
</dbReference>
<dbReference type="EMBL" id="JAQGEC010000007">
    <property type="protein sequence ID" value="MDR9890643.1"/>
    <property type="molecule type" value="Genomic_DNA"/>
</dbReference>
<name>A0AAE4DP79_9ENTR</name>
<gene>
    <name evidence="1" type="primary">cas6f</name>
    <name evidence="1" type="ORF">O7047_10400</name>
</gene>
<dbReference type="RefSeq" id="WP_310826088.1">
    <property type="nucleotide sequence ID" value="NZ_JAQGEC010000007.1"/>
</dbReference>
<proteinExistence type="predicted"/>
<dbReference type="GO" id="GO:0043571">
    <property type="term" value="P:maintenance of CRISPR repeat elements"/>
    <property type="evidence" value="ECO:0007669"/>
    <property type="project" value="InterPro"/>
</dbReference>
<evidence type="ECO:0000313" key="2">
    <source>
        <dbReference type="Proteomes" id="UP001248822"/>
    </source>
</evidence>
<dbReference type="InterPro" id="IPR042564">
    <property type="entry name" value="CRISPR-Cas6/Csy4_sf"/>
</dbReference>
<dbReference type="AlphaFoldDB" id="A0AAE4DP79"/>
<dbReference type="Pfam" id="PF09618">
    <property type="entry name" value="Cas_Csy4"/>
    <property type="match status" value="1"/>
</dbReference>
<dbReference type="Proteomes" id="UP001248822">
    <property type="component" value="Unassembled WGS sequence"/>
</dbReference>
<dbReference type="Gene3D" id="3.30.70.2540">
    <property type="entry name" value="CRISPR-associated endoribonuclease Cas6/Csy4"/>
    <property type="match status" value="1"/>
</dbReference>
<organism evidence="1 2">
    <name type="scientific">Pseudenterobacter timonensis</name>
    <dbReference type="NCBI Taxonomy" id="1755099"/>
    <lineage>
        <taxon>Bacteria</taxon>
        <taxon>Pseudomonadati</taxon>
        <taxon>Pseudomonadota</taxon>
        <taxon>Gammaproteobacteria</taxon>
        <taxon>Enterobacterales</taxon>
        <taxon>Enterobacteriaceae</taxon>
        <taxon>Pseudenterobacter</taxon>
    </lineage>
</organism>
<dbReference type="NCBIfam" id="TIGR02563">
    <property type="entry name" value="cas_Csy4"/>
    <property type="match status" value="1"/>
</dbReference>
<comment type="caution">
    <text evidence="1">The sequence shown here is derived from an EMBL/GenBank/DDBJ whole genome shotgun (WGS) entry which is preliminary data.</text>
</comment>
<dbReference type="CDD" id="cd09739">
    <property type="entry name" value="Cas6_I-F"/>
    <property type="match status" value="1"/>
</dbReference>
<reference evidence="1" key="1">
    <citation type="submission" date="2022-12" db="EMBL/GenBank/DDBJ databases">
        <title>NDM-1 containing novel ST 2018 Pseudenterobacter timonensis.</title>
        <authorList>
            <person name="Halder G."/>
            <person name="Mandal S."/>
            <person name="Dutta S."/>
        </authorList>
    </citation>
    <scope>NUCLEOTIDE SEQUENCE</scope>
    <source>
        <strain evidence="1">CNCI147</strain>
    </source>
</reference>
<sequence>MDHYLEIRVAPDPEFKEEMLMAALFAKLHRALGARGKGDIGVSFPEFRHKPGGCLRLHGSGASLQALEAMQWRKGLNDYCQSTAILPVPDAVAWRCVSRVQVKSSPERLLRRSVKKGWLTEEEAQARVALIQVEQTDLPWLNMRSLSTGQSFKLFIRHGEIVDAPVPGLFSSYGLSPTATVPWF</sequence>
<evidence type="ECO:0000313" key="1">
    <source>
        <dbReference type="EMBL" id="MDR9890643.1"/>
    </source>
</evidence>